<evidence type="ECO:0000313" key="3">
    <source>
        <dbReference type="Proteomes" id="UP001215151"/>
    </source>
</evidence>
<feature type="domain" description="F-box" evidence="1">
    <location>
        <begin position="13"/>
        <end position="82"/>
    </location>
</feature>
<comment type="caution">
    <text evidence="2">The sequence shown here is derived from an EMBL/GenBank/DDBJ whole genome shotgun (WGS) entry which is preliminary data.</text>
</comment>
<organism evidence="2 3">
    <name type="scientific">Trametes cubensis</name>
    <dbReference type="NCBI Taxonomy" id="1111947"/>
    <lineage>
        <taxon>Eukaryota</taxon>
        <taxon>Fungi</taxon>
        <taxon>Dikarya</taxon>
        <taxon>Basidiomycota</taxon>
        <taxon>Agaricomycotina</taxon>
        <taxon>Agaricomycetes</taxon>
        <taxon>Polyporales</taxon>
        <taxon>Polyporaceae</taxon>
        <taxon>Trametes</taxon>
    </lineage>
</organism>
<evidence type="ECO:0000313" key="2">
    <source>
        <dbReference type="EMBL" id="KAJ8472807.1"/>
    </source>
</evidence>
<name>A0AAD7TNJ1_9APHY</name>
<dbReference type="Proteomes" id="UP001215151">
    <property type="component" value="Unassembled WGS sequence"/>
</dbReference>
<proteinExistence type="predicted"/>
<dbReference type="InterPro" id="IPR001810">
    <property type="entry name" value="F-box_dom"/>
</dbReference>
<evidence type="ECO:0000259" key="1">
    <source>
        <dbReference type="Pfam" id="PF12937"/>
    </source>
</evidence>
<dbReference type="InterPro" id="IPR036047">
    <property type="entry name" value="F-box-like_dom_sf"/>
</dbReference>
<dbReference type="AlphaFoldDB" id="A0AAD7TNJ1"/>
<accession>A0AAD7TNJ1</accession>
<dbReference type="SUPFAM" id="SSF81383">
    <property type="entry name" value="F-box domain"/>
    <property type="match status" value="1"/>
</dbReference>
<dbReference type="Pfam" id="PF12937">
    <property type="entry name" value="F-box-like"/>
    <property type="match status" value="1"/>
</dbReference>
<sequence>MTLRRAANKFRPIHSLPPEILVHIFSMVPGCFIFDRGRQEDDHLGLPATMNMTDIRRLCPLLLTCSYWHSLIANTPSLWSTVLEVAGLGKRRPIAPAYYIRRCAQGTGPLRVCIPTCTPKTVKNLCLDPICAPRIQSLLYARSVRSLTDFKFISITLPNLEHCTLLSLCQTDSLGRPNPDSTLHSYPVFPASCRLRSLRLYGCDFIPTTGFPVLEELLVEFMNRPGLAWLLLAFLHKVPHLRRLELMNIGPRCMDRVSIPDDADHASYESVLLDRLEALVIRYPRRLSGLQLQHNSPWSSTPHGIGITFQQWALTHISTPSVCAKHLGALPFEHTFAGLANEIVAEDSTKHTYLTCSVDDSSSVDPSQKSLMLYAVVRPNPSAQIALFGGHVRVKGAGDCCSPTDMVPRRPALYVQVVCSPWFAATRRLRIGRNAGWLLLDPYLTLSLFPGIISFCIDDAFPEAPATCDVILMLHALRPYAGGTMACPELQVLSVDCTSRPSTQTEQALRECREVAQARAAHGHPVRLVLFTAWSLGSGGVAREDEYDEAGTLVETRYGKDALDSFQPMSEKAWEQITGY</sequence>
<dbReference type="Gene3D" id="1.20.1280.50">
    <property type="match status" value="1"/>
</dbReference>
<reference evidence="2" key="1">
    <citation type="submission" date="2022-11" db="EMBL/GenBank/DDBJ databases">
        <title>Genome Sequence of Cubamyces cubensis.</title>
        <authorList>
            <person name="Buettner E."/>
        </authorList>
    </citation>
    <scope>NUCLEOTIDE SEQUENCE</scope>
    <source>
        <strain evidence="2">MPL-01</strain>
    </source>
</reference>
<dbReference type="EMBL" id="JAPEVG010000245">
    <property type="protein sequence ID" value="KAJ8472807.1"/>
    <property type="molecule type" value="Genomic_DNA"/>
</dbReference>
<keyword evidence="3" id="KW-1185">Reference proteome</keyword>
<protein>
    <recommendedName>
        <fullName evidence="1">F-box domain-containing protein</fullName>
    </recommendedName>
</protein>
<gene>
    <name evidence="2" type="ORF">ONZ51_g8267</name>
</gene>